<dbReference type="Proteomes" id="UP000585050">
    <property type="component" value="Unassembled WGS sequence"/>
</dbReference>
<dbReference type="PROSITE" id="PS51257">
    <property type="entry name" value="PROKAR_LIPOPROTEIN"/>
    <property type="match status" value="1"/>
</dbReference>
<sequence length="477" mass="53686">MNLNKIIISSASLLFIIIAACKSVETSSIDPDISIDDISYNGTIKQIINSNCIVCHSGKRPSGNLYLTNYENVVNAVKTRDLVKRINNEADPMPTTGLIEKEERLAIQRWAENGFQLEITDAEKALNTIDTTSTAFVAPDLQAINIDVEGFDFLEKMQGHWVGKIHLLGRDIPWFAFDFRAINSSQVHGLFEGGSMGNLFNTFFVAKYKGVKTIMLRNGGILGGIYRTSYFVLTEVDNNEYVFVDAYGGKQIMWVKISFTKDTMKMLTYTSKMGLKSPSKHIEFEGKREHQDLAKDAAAKYNFPSKEVVKKFPTGMPLQDWGEAYPIVTSASYMMENENFDYALLGEMAGDPIQISDIKNIASLQLKFKRKDLSADKNIQVYLSRVPLTNKDGSFKSAYGYIEQTVMDEVLLFPEIDYRDQEFTLTYLHQGKCYITFVVDNNEDMVPSSGDYYSVSKELNLSGASVLKVNNITKTIQ</sequence>
<proteinExistence type="predicted"/>
<keyword evidence="2" id="KW-1185">Reference proteome</keyword>
<evidence type="ECO:0000313" key="1">
    <source>
        <dbReference type="EMBL" id="NLR89806.1"/>
    </source>
</evidence>
<dbReference type="RefSeq" id="WP_168880491.1">
    <property type="nucleotide sequence ID" value="NZ_JABAIL010000001.1"/>
</dbReference>
<organism evidence="1 2">
    <name type="scientific">Flammeovirga agarivorans</name>
    <dbReference type="NCBI Taxonomy" id="2726742"/>
    <lineage>
        <taxon>Bacteria</taxon>
        <taxon>Pseudomonadati</taxon>
        <taxon>Bacteroidota</taxon>
        <taxon>Cytophagia</taxon>
        <taxon>Cytophagales</taxon>
        <taxon>Flammeovirgaceae</taxon>
        <taxon>Flammeovirga</taxon>
    </lineage>
</organism>
<dbReference type="EMBL" id="JABAIL010000001">
    <property type="protein sequence ID" value="NLR89806.1"/>
    <property type="molecule type" value="Genomic_DNA"/>
</dbReference>
<dbReference type="AlphaFoldDB" id="A0A7X8XTY1"/>
<evidence type="ECO:0008006" key="3">
    <source>
        <dbReference type="Google" id="ProtNLM"/>
    </source>
</evidence>
<protein>
    <recommendedName>
        <fullName evidence="3">Cytochrome c domain-containing protein</fullName>
    </recommendedName>
</protein>
<name>A0A7X8XTY1_9BACT</name>
<evidence type="ECO:0000313" key="2">
    <source>
        <dbReference type="Proteomes" id="UP000585050"/>
    </source>
</evidence>
<gene>
    <name evidence="1" type="ORF">HGP29_01255</name>
</gene>
<accession>A0A7X8XTY1</accession>
<reference evidence="1 2" key="1">
    <citation type="submission" date="2020-04" db="EMBL/GenBank/DDBJ databases">
        <title>Flammeovirga sp. SR4, a novel species isolated from seawater.</title>
        <authorList>
            <person name="Wang X."/>
        </authorList>
    </citation>
    <scope>NUCLEOTIDE SEQUENCE [LARGE SCALE GENOMIC DNA]</scope>
    <source>
        <strain evidence="1 2">SR4</strain>
    </source>
</reference>
<comment type="caution">
    <text evidence="1">The sequence shown here is derived from an EMBL/GenBank/DDBJ whole genome shotgun (WGS) entry which is preliminary data.</text>
</comment>